<dbReference type="InterPro" id="IPR000209">
    <property type="entry name" value="Peptidase_S8/S53_dom"/>
</dbReference>
<dbReference type="PANTHER" id="PTHR42884:SF14">
    <property type="entry name" value="NEUROENDOCRINE CONVERTASE 1"/>
    <property type="match status" value="1"/>
</dbReference>
<evidence type="ECO:0000256" key="4">
    <source>
        <dbReference type="PIRSR" id="PIRSR615500-1"/>
    </source>
</evidence>
<keyword evidence="1 5" id="KW-0645">Protease</keyword>
<dbReference type="InterPro" id="IPR022398">
    <property type="entry name" value="Peptidase_S8_His-AS"/>
</dbReference>
<dbReference type="InterPro" id="IPR036852">
    <property type="entry name" value="Peptidase_S8/S53_dom_sf"/>
</dbReference>
<sequence>MLLVGGYAAGQEPTDFLELQGEKVPLAINSSRIGVLSREDATFEKVREFADGRGYKIADQLPGGLYILDIGRTHERAELVQVPRTLRREGGELIAQAGIVGTAPGIENPLIITDDLIVQFRPELSGERIRDLFAENSVSIVEASIYSANQFVLRVDETSKADALQISARFQSMNDLVEFAHPDFITVVEPRELLPNDPLFGHQWHLRNTAQGMGEEDADIDASLAWDMEQGAAATTIAIIDFGFEITHPDLQPNVVSGWDFVQNDNDPSGPDIASGSRHGTAVAGVAAARGNNATGVAGSCPQCSLMLLRIGASSAASTVAAAIGYAENHGAAVISNSWSYPAAPALVNALNSAATSGRAGLGSVVLLAMRNSHVDDCSSSRLPSLDSVISVGRSTNRDLIDDLAPFGTCLDLLAPTAWLSTISSGRGTLWITSTDMLGTAGYNTNDILAPCPELVSPPADALDYTRCFIGTSSSTPLTAGVAGLVLTASPGLTRLEVQHLLQDTADKIEDSVGVYSPGNGRSAPSSGPPSHGWGRLNAFEAVRVAASAAQGGRAGVDLFLRDNRLDWGNTEQPSNTLFEAPRGTIGHWESMDIKVDAPPYQTAPTAATFENFPDETPSAVSGDVNRVYVRIRNRGPEEAATATVKLHWAQFGTALPPLPADFWTQFPANSTDTSQWHPLNCVGSRDTTCTVANLAYSGSSVAMTSGDAARIVQFDFPAPAVDPALSNHFCLLAMVDSPQDRISQASTANFFVDGITPNDNNVTHRNYVNLPMMRSFVERLLVRNPFDRPIRTELRVTAPADWEVSIDSFGVGKPFELKPLEQVPVSLTIGNAFGRGVVTLSQEELEGEKTTLIGGLSLRFRPE</sequence>
<dbReference type="AlphaFoldDB" id="A0A2J0YTS5"/>
<dbReference type="GO" id="GO:0016485">
    <property type="term" value="P:protein processing"/>
    <property type="evidence" value="ECO:0007669"/>
    <property type="project" value="TreeGrafter"/>
</dbReference>
<protein>
    <recommendedName>
        <fullName evidence="7">Peptidase S8/S53 domain-containing protein</fullName>
    </recommendedName>
</protein>
<evidence type="ECO:0000313" key="9">
    <source>
        <dbReference type="Proteomes" id="UP000231987"/>
    </source>
</evidence>
<feature type="active site" description="Charge relay system" evidence="4 5">
    <location>
        <position position="473"/>
    </location>
</feature>
<dbReference type="PRINTS" id="PR00723">
    <property type="entry name" value="SUBTILISIN"/>
</dbReference>
<dbReference type="PROSITE" id="PS51892">
    <property type="entry name" value="SUBTILASE"/>
    <property type="match status" value="1"/>
</dbReference>
<comment type="caution">
    <text evidence="8">The sequence shown here is derived from an EMBL/GenBank/DDBJ whole genome shotgun (WGS) entry which is preliminary data.</text>
</comment>
<dbReference type="Pfam" id="PF00082">
    <property type="entry name" value="Peptidase_S8"/>
    <property type="match status" value="1"/>
</dbReference>
<evidence type="ECO:0000313" key="8">
    <source>
        <dbReference type="EMBL" id="PJR09692.1"/>
    </source>
</evidence>
<reference evidence="8 9" key="1">
    <citation type="submission" date="2017-06" db="EMBL/GenBank/DDBJ databases">
        <title>Ensifer strains isolated from leguminous trees and herbs display diverse denitrification phenotypes with some acting as strong N2O sinks.</title>
        <authorList>
            <person name="Woliy K."/>
            <person name="Mania D."/>
            <person name="Bakken L.R."/>
            <person name="Frostegard A."/>
        </authorList>
    </citation>
    <scope>NUCLEOTIDE SEQUENCE [LARGE SCALE GENOMIC DNA]</scope>
    <source>
        <strain evidence="8 9">AC50a</strain>
    </source>
</reference>
<dbReference type="GO" id="GO:0004252">
    <property type="term" value="F:serine-type endopeptidase activity"/>
    <property type="evidence" value="ECO:0007669"/>
    <property type="project" value="UniProtKB-UniRule"/>
</dbReference>
<evidence type="ECO:0000256" key="6">
    <source>
        <dbReference type="SAM" id="MobiDB-lite"/>
    </source>
</evidence>
<name>A0A2J0YTS5_RHIML</name>
<dbReference type="Proteomes" id="UP000231987">
    <property type="component" value="Unassembled WGS sequence"/>
</dbReference>
<feature type="domain" description="Peptidase S8/S53" evidence="7">
    <location>
        <begin position="234"/>
        <end position="510"/>
    </location>
</feature>
<evidence type="ECO:0000256" key="3">
    <source>
        <dbReference type="ARBA" id="ARBA00022825"/>
    </source>
</evidence>
<dbReference type="InterPro" id="IPR023828">
    <property type="entry name" value="Peptidase_S8_Ser-AS"/>
</dbReference>
<dbReference type="PROSITE" id="PS00137">
    <property type="entry name" value="SUBTILASE_HIS"/>
    <property type="match status" value="1"/>
</dbReference>
<proteinExistence type="inferred from homology"/>
<dbReference type="InterPro" id="IPR015500">
    <property type="entry name" value="Peptidase_S8_subtilisin-rel"/>
</dbReference>
<keyword evidence="3 5" id="KW-0720">Serine protease</keyword>
<evidence type="ECO:0000256" key="5">
    <source>
        <dbReference type="PROSITE-ProRule" id="PRU01240"/>
    </source>
</evidence>
<keyword evidence="2 5" id="KW-0378">Hydrolase</keyword>
<evidence type="ECO:0000259" key="7">
    <source>
        <dbReference type="Pfam" id="PF00082"/>
    </source>
</evidence>
<dbReference type="PROSITE" id="PS00138">
    <property type="entry name" value="SUBTILASE_SER"/>
    <property type="match status" value="1"/>
</dbReference>
<accession>A0A2J0YTS5</accession>
<dbReference type="PANTHER" id="PTHR42884">
    <property type="entry name" value="PROPROTEIN CONVERTASE SUBTILISIN/KEXIN-RELATED"/>
    <property type="match status" value="1"/>
</dbReference>
<comment type="similarity">
    <text evidence="5">Belongs to the peptidase S8 family.</text>
</comment>
<dbReference type="Gene3D" id="3.40.50.200">
    <property type="entry name" value="Peptidase S8/S53 domain"/>
    <property type="match status" value="1"/>
</dbReference>
<feature type="active site" description="Charge relay system" evidence="4 5">
    <location>
        <position position="279"/>
    </location>
</feature>
<dbReference type="SUPFAM" id="SSF52743">
    <property type="entry name" value="Subtilisin-like"/>
    <property type="match status" value="1"/>
</dbReference>
<evidence type="ECO:0000256" key="2">
    <source>
        <dbReference type="ARBA" id="ARBA00022801"/>
    </source>
</evidence>
<dbReference type="EMBL" id="NJGD01000028">
    <property type="protein sequence ID" value="PJR09692.1"/>
    <property type="molecule type" value="Genomic_DNA"/>
</dbReference>
<feature type="active site" description="Charge relay system" evidence="4 5">
    <location>
        <position position="241"/>
    </location>
</feature>
<evidence type="ECO:0000256" key="1">
    <source>
        <dbReference type="ARBA" id="ARBA00022670"/>
    </source>
</evidence>
<dbReference type="GO" id="GO:0016020">
    <property type="term" value="C:membrane"/>
    <property type="evidence" value="ECO:0007669"/>
    <property type="project" value="TreeGrafter"/>
</dbReference>
<organism evidence="8 9">
    <name type="scientific">Rhizobium meliloti</name>
    <name type="common">Ensifer meliloti</name>
    <name type="synonym">Sinorhizobium meliloti</name>
    <dbReference type="NCBI Taxonomy" id="382"/>
    <lineage>
        <taxon>Bacteria</taxon>
        <taxon>Pseudomonadati</taxon>
        <taxon>Pseudomonadota</taxon>
        <taxon>Alphaproteobacteria</taxon>
        <taxon>Hyphomicrobiales</taxon>
        <taxon>Rhizobiaceae</taxon>
        <taxon>Sinorhizobium/Ensifer group</taxon>
        <taxon>Sinorhizobium</taxon>
    </lineage>
</organism>
<gene>
    <name evidence="8" type="ORF">CEJ86_30680</name>
</gene>
<feature type="region of interest" description="Disordered" evidence="6">
    <location>
        <begin position="512"/>
        <end position="533"/>
    </location>
</feature>